<dbReference type="Proteomes" id="UP000286947">
    <property type="component" value="Unassembled WGS sequence"/>
</dbReference>
<comment type="caution">
    <text evidence="2">The sequence shown here is derived from an EMBL/GenBank/DDBJ whole genome shotgun (WGS) entry which is preliminary data.</text>
</comment>
<dbReference type="EC" id="4.1.3.16" evidence="2"/>
<dbReference type="GO" id="GO:0008700">
    <property type="term" value="F:(R,S)-4-hydroxy-2-oxoglutarate aldolase activity"/>
    <property type="evidence" value="ECO:0007669"/>
    <property type="project" value="UniProtKB-EC"/>
</dbReference>
<gene>
    <name evidence="2" type="primary">proA_2</name>
    <name evidence="2" type="ORF">CUZ56_02328</name>
</gene>
<dbReference type="SUPFAM" id="SSF89562">
    <property type="entry name" value="RraA-like"/>
    <property type="match status" value="1"/>
</dbReference>
<keyword evidence="1" id="KW-0479">Metal-binding</keyword>
<keyword evidence="2" id="KW-0456">Lyase</keyword>
<dbReference type="SUPFAM" id="SSF53448">
    <property type="entry name" value="Nucleotide-diphospho-sugar transferases"/>
    <property type="match status" value="1"/>
</dbReference>
<dbReference type="PANTHER" id="PTHR21485">
    <property type="entry name" value="HAD SUPERFAMILY MEMBERS CMAS AND KDSC"/>
    <property type="match status" value="1"/>
</dbReference>
<dbReference type="CDD" id="cd16841">
    <property type="entry name" value="RraA_family"/>
    <property type="match status" value="1"/>
</dbReference>
<dbReference type="InterPro" id="IPR036704">
    <property type="entry name" value="RraA/RraA-like_sf"/>
</dbReference>
<dbReference type="InterPro" id="IPR050793">
    <property type="entry name" value="CMP-NeuNAc_synthase"/>
</dbReference>
<proteinExistence type="predicted"/>
<evidence type="ECO:0000313" key="3">
    <source>
        <dbReference type="Proteomes" id="UP000286947"/>
    </source>
</evidence>
<dbReference type="InterPro" id="IPR005493">
    <property type="entry name" value="RraA/RraA-like"/>
</dbReference>
<evidence type="ECO:0000256" key="1">
    <source>
        <dbReference type="PIRSR" id="PIRSR605493-1"/>
    </source>
</evidence>
<feature type="binding site" evidence="1">
    <location>
        <position position="338"/>
    </location>
    <ligand>
        <name>substrate</name>
    </ligand>
</feature>
<comment type="cofactor">
    <cofactor evidence="1">
        <name>Mg(2+)</name>
        <dbReference type="ChEBI" id="CHEBI:18420"/>
    </cofactor>
</comment>
<organism evidence="2 3">
    <name type="scientific">Saezia sanguinis</name>
    <dbReference type="NCBI Taxonomy" id="1965230"/>
    <lineage>
        <taxon>Bacteria</taxon>
        <taxon>Pseudomonadati</taxon>
        <taxon>Pseudomonadota</taxon>
        <taxon>Betaproteobacteria</taxon>
        <taxon>Burkholderiales</taxon>
        <taxon>Saeziaceae</taxon>
        <taxon>Saezia</taxon>
    </lineage>
</organism>
<keyword evidence="3" id="KW-1185">Reference proteome</keyword>
<dbReference type="Pfam" id="PF03737">
    <property type="entry name" value="RraA-like"/>
    <property type="match status" value="1"/>
</dbReference>
<protein>
    <submittedName>
        <fullName evidence="2">4-hydroxy-4-methyl-2-oxoglutarate aldolase/4-carboxy-4-hydroxy-2-oxoadipate aldolase</fullName>
        <ecNumber evidence="2">4.1.3.16</ecNumber>
    </submittedName>
</protein>
<dbReference type="Gene3D" id="3.90.550.10">
    <property type="entry name" value="Spore Coat Polysaccharide Biosynthesis Protein SpsA, Chain A"/>
    <property type="match status" value="1"/>
</dbReference>
<dbReference type="PANTHER" id="PTHR21485:SF6">
    <property type="entry name" value="N-ACYLNEURAMINATE CYTIDYLYLTRANSFERASE-RELATED"/>
    <property type="match status" value="1"/>
</dbReference>
<dbReference type="AlphaFoldDB" id="A0A433SB60"/>
<evidence type="ECO:0000313" key="2">
    <source>
        <dbReference type="EMBL" id="RUS65972.1"/>
    </source>
</evidence>
<reference evidence="2 3" key="1">
    <citation type="submission" date="2018-01" db="EMBL/GenBank/DDBJ databases">
        <title>Saezia sanguinis gen. nov., sp. nov., in the order Burkholderiales isolated from human blood.</title>
        <authorList>
            <person name="Medina-Pascual M.J."/>
            <person name="Valdezate S."/>
            <person name="Monzon S."/>
            <person name="Cuesta I."/>
            <person name="Carrasco G."/>
            <person name="Villalon P."/>
            <person name="Saez-Nieto J.A."/>
        </authorList>
    </citation>
    <scope>NUCLEOTIDE SEQUENCE [LARGE SCALE GENOMIC DNA]</scope>
    <source>
        <strain evidence="2 3">CNM695-12</strain>
    </source>
</reference>
<dbReference type="Pfam" id="PF02348">
    <property type="entry name" value="CTP_transf_3"/>
    <property type="match status" value="1"/>
</dbReference>
<accession>A0A433SB60</accession>
<dbReference type="OrthoDB" id="9805307at2"/>
<dbReference type="Gene3D" id="3.50.30.40">
    <property type="entry name" value="Ribonuclease E inhibitor RraA/RraA-like"/>
    <property type="match status" value="1"/>
</dbReference>
<dbReference type="GO" id="GO:0046872">
    <property type="term" value="F:metal ion binding"/>
    <property type="evidence" value="ECO:0007669"/>
    <property type="project" value="UniProtKB-KW"/>
</dbReference>
<sequence>MKVYAFVPAKGSSERIQNKNMRFLEGERLYIKALKTLLQCTEIDRVFLDSESQEMYQHADYLPITFLQRDPALATNKTDGHQMFMNEVNSYPDADIYVQLLCTSPFIKPQTIDEAIRKLKNDASYDSAILMKKDKYYFWKDGQPEYDPNHIPNSKDLPDTVSESMGLYIVKKGAAFATQKRYGTRPWMIFGDPQELVDVNNEEDLRFAEVYAKGIKRQESEYLRLVRSFITSPALSDLLDDMFLEKGEPCGAVLSNWVCNLPGSTALGRANTLRLRALEEGEDFHGIYDALESYAGISDNDIIVVENEINDFAYFGDLNATLALRSGASAAVIDGATRDPKQTRFLNFPVFAKKYNAQDVRRRATLDYINKPVTIGGITVTPGDLIFIDECSLVVIFQKYESEVMKRCIQTLATEKNIVNEIINKYHIKDIIDNNGAF</sequence>
<dbReference type="InterPro" id="IPR029044">
    <property type="entry name" value="Nucleotide-diphossugar_trans"/>
</dbReference>
<dbReference type="RefSeq" id="WP_126980515.1">
    <property type="nucleotide sequence ID" value="NZ_PQSP01000007.1"/>
</dbReference>
<dbReference type="InterPro" id="IPR003329">
    <property type="entry name" value="Cytidylyl_trans"/>
</dbReference>
<name>A0A433SB60_9BURK</name>
<dbReference type="EMBL" id="PQSP01000007">
    <property type="protein sequence ID" value="RUS65972.1"/>
    <property type="molecule type" value="Genomic_DNA"/>
</dbReference>
<feature type="binding site" evidence="1">
    <location>
        <position position="339"/>
    </location>
    <ligand>
        <name>Mg(2+)</name>
        <dbReference type="ChEBI" id="CHEBI:18420"/>
    </ligand>
</feature>
<keyword evidence="1" id="KW-0460">Magnesium</keyword>
<dbReference type="GO" id="GO:0008781">
    <property type="term" value="F:N-acylneuraminate cytidylyltransferase activity"/>
    <property type="evidence" value="ECO:0007669"/>
    <property type="project" value="TreeGrafter"/>
</dbReference>